<dbReference type="InterPro" id="IPR005135">
    <property type="entry name" value="Endo/exonuclease/phosphatase"/>
</dbReference>
<dbReference type="GO" id="GO:0008081">
    <property type="term" value="F:phosphoric diester hydrolase activity"/>
    <property type="evidence" value="ECO:0007669"/>
    <property type="project" value="TreeGrafter"/>
</dbReference>
<sequence length="150" mass="17343">MLPKILTWNVRGLNDINKHLQIRSLLTQWKVDIICLQETKLKQITRKTIRSIWGCQYVGWVYLPSDGASGGILVMWDKRVVENIDEFVGEYSMGCLFKNSKDGFEWAFAGVYGPNLEGERRLLWDELAGSCSWWEMPWCIGGTYCDKISK</sequence>
<dbReference type="Pfam" id="PF03372">
    <property type="entry name" value="Exo_endo_phos"/>
    <property type="match status" value="1"/>
</dbReference>
<evidence type="ECO:0000313" key="6">
    <source>
        <dbReference type="EMBL" id="KAG6657309.1"/>
    </source>
</evidence>
<evidence type="ECO:0000256" key="4">
    <source>
        <dbReference type="PIRSR" id="PIRSR604808-2"/>
    </source>
</evidence>
<dbReference type="GO" id="GO:0005634">
    <property type="term" value="C:nucleus"/>
    <property type="evidence" value="ECO:0007669"/>
    <property type="project" value="TreeGrafter"/>
</dbReference>
<evidence type="ECO:0000313" key="7">
    <source>
        <dbReference type="Proteomes" id="UP000811609"/>
    </source>
</evidence>
<feature type="binding site" evidence="4">
    <location>
        <position position="38"/>
    </location>
    <ligand>
        <name>Mg(2+)</name>
        <dbReference type="ChEBI" id="CHEBI:18420"/>
        <label>1</label>
    </ligand>
</feature>
<keyword evidence="2" id="KW-0378">Hydrolase</keyword>
<reference evidence="6" key="1">
    <citation type="submission" date="2020-12" db="EMBL/GenBank/DDBJ databases">
        <title>WGS assembly of Carya illinoinensis cv. Pawnee.</title>
        <authorList>
            <person name="Platts A."/>
            <person name="Shu S."/>
            <person name="Wright S."/>
            <person name="Barry K."/>
            <person name="Edger P."/>
            <person name="Pires J.C."/>
            <person name="Schmutz J."/>
        </authorList>
    </citation>
    <scope>NUCLEOTIDE SEQUENCE</scope>
    <source>
        <tissue evidence="6">Leaf</tissue>
    </source>
</reference>
<evidence type="ECO:0000256" key="2">
    <source>
        <dbReference type="ARBA" id="ARBA00022801"/>
    </source>
</evidence>
<comment type="caution">
    <text evidence="6">The sequence shown here is derived from an EMBL/GenBank/DDBJ whole genome shotgun (WGS) entry which is preliminary data.</text>
</comment>
<proteinExistence type="predicted"/>
<dbReference type="AlphaFoldDB" id="A0A8T1QST1"/>
<name>A0A8T1QST1_CARIL</name>
<dbReference type="InterPro" id="IPR004808">
    <property type="entry name" value="AP_endonuc_1"/>
</dbReference>
<protein>
    <recommendedName>
        <fullName evidence="5">Endonuclease/exonuclease/phosphatase domain-containing protein</fullName>
    </recommendedName>
</protein>
<feature type="binding site" evidence="4">
    <location>
        <position position="9"/>
    </location>
    <ligand>
        <name>Mg(2+)</name>
        <dbReference type="ChEBI" id="CHEBI:18420"/>
        <label>1</label>
    </ligand>
</feature>
<keyword evidence="4" id="KW-0464">Manganese</keyword>
<dbReference type="PANTHER" id="PTHR22748">
    <property type="entry name" value="AP ENDONUCLEASE"/>
    <property type="match status" value="1"/>
</dbReference>
<comment type="cofactor">
    <cofactor evidence="4">
        <name>Mg(2+)</name>
        <dbReference type="ChEBI" id="CHEBI:18420"/>
    </cofactor>
    <cofactor evidence="4">
        <name>Mn(2+)</name>
        <dbReference type="ChEBI" id="CHEBI:29035"/>
    </cofactor>
    <text evidence="4">Probably binds two magnesium or manganese ions per subunit.</text>
</comment>
<dbReference type="Proteomes" id="UP000811609">
    <property type="component" value="Chromosome 4"/>
</dbReference>
<dbReference type="GO" id="GO:0006284">
    <property type="term" value="P:base-excision repair"/>
    <property type="evidence" value="ECO:0007669"/>
    <property type="project" value="TreeGrafter"/>
</dbReference>
<dbReference type="GO" id="GO:0046872">
    <property type="term" value="F:metal ion binding"/>
    <property type="evidence" value="ECO:0007669"/>
    <property type="project" value="UniProtKB-KW"/>
</dbReference>
<evidence type="ECO:0000256" key="3">
    <source>
        <dbReference type="ARBA" id="ARBA00022842"/>
    </source>
</evidence>
<evidence type="ECO:0000259" key="5">
    <source>
        <dbReference type="Pfam" id="PF03372"/>
    </source>
</evidence>
<evidence type="ECO:0000256" key="1">
    <source>
        <dbReference type="ARBA" id="ARBA00022723"/>
    </source>
</evidence>
<dbReference type="PANTHER" id="PTHR22748:SF19">
    <property type="entry name" value="ENDONUCLEASE_EXONUCLEASE_PHOSPHATASE DOMAIN-CONTAINING PROTEIN"/>
    <property type="match status" value="1"/>
</dbReference>
<keyword evidence="3 4" id="KW-0460">Magnesium</keyword>
<keyword evidence="1 4" id="KW-0479">Metal-binding</keyword>
<accession>A0A8T1QST1</accession>
<gene>
    <name evidence="6" type="ORF">CIPAW_04G081300</name>
</gene>
<keyword evidence="7" id="KW-1185">Reference proteome</keyword>
<dbReference type="GO" id="GO:0008311">
    <property type="term" value="F:double-stranded DNA 3'-5' DNA exonuclease activity"/>
    <property type="evidence" value="ECO:0007669"/>
    <property type="project" value="TreeGrafter"/>
</dbReference>
<organism evidence="6 7">
    <name type="scientific">Carya illinoinensis</name>
    <name type="common">Pecan</name>
    <dbReference type="NCBI Taxonomy" id="32201"/>
    <lineage>
        <taxon>Eukaryota</taxon>
        <taxon>Viridiplantae</taxon>
        <taxon>Streptophyta</taxon>
        <taxon>Embryophyta</taxon>
        <taxon>Tracheophyta</taxon>
        <taxon>Spermatophyta</taxon>
        <taxon>Magnoliopsida</taxon>
        <taxon>eudicotyledons</taxon>
        <taxon>Gunneridae</taxon>
        <taxon>Pentapetalae</taxon>
        <taxon>rosids</taxon>
        <taxon>fabids</taxon>
        <taxon>Fagales</taxon>
        <taxon>Juglandaceae</taxon>
        <taxon>Carya</taxon>
    </lineage>
</organism>
<feature type="domain" description="Endonuclease/exonuclease/phosphatase" evidence="5">
    <location>
        <begin position="6"/>
        <end position="111"/>
    </location>
</feature>
<dbReference type="EMBL" id="CM031812">
    <property type="protein sequence ID" value="KAG6657309.1"/>
    <property type="molecule type" value="Genomic_DNA"/>
</dbReference>
<dbReference type="GO" id="GO:0003906">
    <property type="term" value="F:DNA-(apurinic or apyrimidinic site) endonuclease activity"/>
    <property type="evidence" value="ECO:0007669"/>
    <property type="project" value="TreeGrafter"/>
</dbReference>